<evidence type="ECO:0000313" key="9">
    <source>
        <dbReference type="EMBL" id="SER19514.1"/>
    </source>
</evidence>
<dbReference type="Proteomes" id="UP000198749">
    <property type="component" value="Unassembled WGS sequence"/>
</dbReference>
<dbReference type="PANTHER" id="PTHR43071">
    <property type="entry name" value="2-AMINO-4-HYDROXY-6-HYDROXYMETHYLDIHYDROPTERIDINE PYROPHOSPHOKINASE"/>
    <property type="match status" value="1"/>
</dbReference>
<keyword evidence="5 9" id="KW-0418">Kinase</keyword>
<keyword evidence="6" id="KW-0067">ATP-binding</keyword>
<dbReference type="InterPro" id="IPR000550">
    <property type="entry name" value="Hppk"/>
</dbReference>
<keyword evidence="3" id="KW-0808">Transferase</keyword>
<evidence type="ECO:0000256" key="5">
    <source>
        <dbReference type="ARBA" id="ARBA00022777"/>
    </source>
</evidence>
<dbReference type="GO" id="GO:0005524">
    <property type="term" value="F:ATP binding"/>
    <property type="evidence" value="ECO:0007669"/>
    <property type="project" value="UniProtKB-KW"/>
</dbReference>
<accession>A0A1H9M738</accession>
<evidence type="ECO:0000256" key="2">
    <source>
        <dbReference type="ARBA" id="ARBA00013253"/>
    </source>
</evidence>
<dbReference type="GO" id="GO:0003848">
    <property type="term" value="F:2-amino-4-hydroxy-6-hydroxymethyldihydropteridine diphosphokinase activity"/>
    <property type="evidence" value="ECO:0007669"/>
    <property type="project" value="UniProtKB-EC"/>
</dbReference>
<dbReference type="Gene3D" id="3.30.70.560">
    <property type="entry name" value="7,8-Dihydro-6-hydroxymethylpterin-pyrophosphokinase HPPK"/>
    <property type="match status" value="1"/>
</dbReference>
<dbReference type="EC" id="2.7.6.3" evidence="2"/>
<comment type="pathway">
    <text evidence="1">Cofactor biosynthesis; tetrahydrofolate biosynthesis; 2-amino-4-hydroxy-6-hydroxymethyl-7,8-dihydropteridine diphosphate from 7,8-dihydroneopterin triphosphate: step 4/4.</text>
</comment>
<dbReference type="NCBIfam" id="TIGR01498">
    <property type="entry name" value="folK"/>
    <property type="match status" value="1"/>
</dbReference>
<dbReference type="GO" id="GO:0046656">
    <property type="term" value="P:folic acid biosynthetic process"/>
    <property type="evidence" value="ECO:0007669"/>
    <property type="project" value="UniProtKB-KW"/>
</dbReference>
<evidence type="ECO:0000256" key="7">
    <source>
        <dbReference type="ARBA" id="ARBA00022909"/>
    </source>
</evidence>
<evidence type="ECO:0000256" key="6">
    <source>
        <dbReference type="ARBA" id="ARBA00022840"/>
    </source>
</evidence>
<dbReference type="OrthoDB" id="9790168at2"/>
<dbReference type="STRING" id="355243.SAMN03080615_04286"/>
<feature type="domain" description="7,8-dihydro-6-hydroxymethylpterin-pyrophosphokinase" evidence="8">
    <location>
        <begin position="5"/>
        <end position="130"/>
    </location>
</feature>
<dbReference type="EMBL" id="FOGB01000023">
    <property type="protein sequence ID" value="SER19514.1"/>
    <property type="molecule type" value="Genomic_DNA"/>
</dbReference>
<dbReference type="AlphaFoldDB" id="A0A1H9M738"/>
<evidence type="ECO:0000256" key="3">
    <source>
        <dbReference type="ARBA" id="ARBA00022679"/>
    </source>
</evidence>
<keyword evidence="10" id="KW-1185">Reference proteome</keyword>
<dbReference type="SUPFAM" id="SSF55083">
    <property type="entry name" value="6-hydroxymethyl-7,8-dihydropterin pyrophosphokinase, HPPK"/>
    <property type="match status" value="1"/>
</dbReference>
<evidence type="ECO:0000259" key="8">
    <source>
        <dbReference type="Pfam" id="PF01288"/>
    </source>
</evidence>
<dbReference type="PANTHER" id="PTHR43071:SF2">
    <property type="entry name" value="2-AMINO-4-HYDROXY-6-HYDROXYMETHYLDIHYDROPTERIDINE PYROPHOSPHOKINASE"/>
    <property type="match status" value="1"/>
</dbReference>
<dbReference type="InterPro" id="IPR035907">
    <property type="entry name" value="Hppk_sf"/>
</dbReference>
<dbReference type="UniPathway" id="UPA00077">
    <property type="reaction ID" value="UER00155"/>
</dbReference>
<evidence type="ECO:0000256" key="4">
    <source>
        <dbReference type="ARBA" id="ARBA00022741"/>
    </source>
</evidence>
<sequence length="169" mass="19074">MAQVYVSIGSNTDREVYIGRCLDALDANFEKLALSPVYESVPVGFDGDNFYNLVASFKTDLSVGELSKKLKMIEDDNGRCRTSPKFSGRTLDIDILTYDALIGKIDGVTLPREEITENAFVLWPLAELAPKARHPVLAETYQQLWLDYDKEKQSLHPVSFIWHEKDLSA</sequence>
<proteinExistence type="predicted"/>
<reference evidence="10" key="1">
    <citation type="submission" date="2016-10" db="EMBL/GenBank/DDBJ databases">
        <authorList>
            <person name="Varghese N."/>
            <person name="Submissions S."/>
        </authorList>
    </citation>
    <scope>NUCLEOTIDE SEQUENCE [LARGE SCALE GENOMIC DNA]</scope>
    <source>
        <strain evidence="10">DSM 18887</strain>
    </source>
</reference>
<dbReference type="GO" id="GO:0046654">
    <property type="term" value="P:tetrahydrofolate biosynthetic process"/>
    <property type="evidence" value="ECO:0007669"/>
    <property type="project" value="UniProtKB-UniPathway"/>
</dbReference>
<gene>
    <name evidence="9" type="ORF">SAMN03080615_04286</name>
</gene>
<evidence type="ECO:0000313" key="10">
    <source>
        <dbReference type="Proteomes" id="UP000198749"/>
    </source>
</evidence>
<organism evidence="9 10">
    <name type="scientific">Amphritea atlantica</name>
    <dbReference type="NCBI Taxonomy" id="355243"/>
    <lineage>
        <taxon>Bacteria</taxon>
        <taxon>Pseudomonadati</taxon>
        <taxon>Pseudomonadota</taxon>
        <taxon>Gammaproteobacteria</taxon>
        <taxon>Oceanospirillales</taxon>
        <taxon>Oceanospirillaceae</taxon>
        <taxon>Amphritea</taxon>
    </lineage>
</organism>
<keyword evidence="7" id="KW-0289">Folate biosynthesis</keyword>
<evidence type="ECO:0000256" key="1">
    <source>
        <dbReference type="ARBA" id="ARBA00005051"/>
    </source>
</evidence>
<dbReference type="GO" id="GO:0016301">
    <property type="term" value="F:kinase activity"/>
    <property type="evidence" value="ECO:0007669"/>
    <property type="project" value="UniProtKB-KW"/>
</dbReference>
<dbReference type="Pfam" id="PF01288">
    <property type="entry name" value="HPPK"/>
    <property type="match status" value="1"/>
</dbReference>
<dbReference type="CDD" id="cd00483">
    <property type="entry name" value="HPPK"/>
    <property type="match status" value="1"/>
</dbReference>
<dbReference type="RefSeq" id="WP_091362159.1">
    <property type="nucleotide sequence ID" value="NZ_AP025284.1"/>
</dbReference>
<keyword evidence="4" id="KW-0547">Nucleotide-binding</keyword>
<protein>
    <recommendedName>
        <fullName evidence="2">2-amino-4-hydroxy-6-hydroxymethyldihydropteridine diphosphokinase</fullName>
        <ecNumber evidence="2">2.7.6.3</ecNumber>
    </recommendedName>
</protein>
<name>A0A1H9M738_9GAMM</name>